<organism evidence="7 8">
    <name type="scientific">Xylaria grammica</name>
    <dbReference type="NCBI Taxonomy" id="363999"/>
    <lineage>
        <taxon>Eukaryota</taxon>
        <taxon>Fungi</taxon>
        <taxon>Dikarya</taxon>
        <taxon>Ascomycota</taxon>
        <taxon>Pezizomycotina</taxon>
        <taxon>Sordariomycetes</taxon>
        <taxon>Xylariomycetidae</taxon>
        <taxon>Xylariales</taxon>
        <taxon>Xylariaceae</taxon>
        <taxon>Xylaria</taxon>
    </lineage>
</organism>
<evidence type="ECO:0000256" key="3">
    <source>
        <dbReference type="PIRSR" id="PIRSR000137-2"/>
    </source>
</evidence>
<feature type="domain" description="Glucose-methanol-choline oxidoreductase N-terminal" evidence="6">
    <location>
        <begin position="258"/>
        <end position="272"/>
    </location>
</feature>
<feature type="active site" description="Proton acceptor" evidence="2">
    <location>
        <position position="527"/>
    </location>
</feature>
<feature type="active site" description="Proton donor" evidence="2">
    <location>
        <position position="489"/>
    </location>
</feature>
<dbReference type="EMBL" id="RYZI01000238">
    <property type="protein sequence ID" value="RWA07765.1"/>
    <property type="molecule type" value="Genomic_DNA"/>
</dbReference>
<comment type="caution">
    <text evidence="7">The sequence shown here is derived from an EMBL/GenBank/DDBJ whole genome shotgun (WGS) entry which is preliminary data.</text>
</comment>
<dbReference type="Gene3D" id="3.30.560.10">
    <property type="entry name" value="Glucose Oxidase, domain 3"/>
    <property type="match status" value="1"/>
</dbReference>
<keyword evidence="4" id="KW-0285">Flavoprotein</keyword>
<feature type="domain" description="Glucose-methanol-choline oxidoreductase N-terminal" evidence="5">
    <location>
        <begin position="84"/>
        <end position="107"/>
    </location>
</feature>
<evidence type="ECO:0000256" key="1">
    <source>
        <dbReference type="ARBA" id="ARBA00010790"/>
    </source>
</evidence>
<keyword evidence="3 4" id="KW-0274">FAD</keyword>
<proteinExistence type="inferred from homology"/>
<comment type="cofactor">
    <cofactor evidence="3">
        <name>FAD</name>
        <dbReference type="ChEBI" id="CHEBI:57692"/>
    </cofactor>
</comment>
<evidence type="ECO:0000259" key="5">
    <source>
        <dbReference type="PROSITE" id="PS00623"/>
    </source>
</evidence>
<dbReference type="PANTHER" id="PTHR11552:SF123">
    <property type="entry name" value="GMC OXIDOREDUCTASE (AFU_ORTHOLOGUE AFUA_2G01770)-RELATED"/>
    <property type="match status" value="1"/>
</dbReference>
<dbReference type="Proteomes" id="UP000286045">
    <property type="component" value="Unassembled WGS sequence"/>
</dbReference>
<dbReference type="SUPFAM" id="SSF54373">
    <property type="entry name" value="FAD-linked reductases, C-terminal domain"/>
    <property type="match status" value="1"/>
</dbReference>
<dbReference type="InterPro" id="IPR000172">
    <property type="entry name" value="GMC_OxRdtase_N"/>
</dbReference>
<feature type="binding site" evidence="3">
    <location>
        <position position="223"/>
    </location>
    <ligand>
        <name>FAD</name>
        <dbReference type="ChEBI" id="CHEBI:57692"/>
    </ligand>
</feature>
<evidence type="ECO:0000256" key="4">
    <source>
        <dbReference type="RuleBase" id="RU003968"/>
    </source>
</evidence>
<dbReference type="GO" id="GO:0016614">
    <property type="term" value="F:oxidoreductase activity, acting on CH-OH group of donors"/>
    <property type="evidence" value="ECO:0007669"/>
    <property type="project" value="InterPro"/>
</dbReference>
<dbReference type="AlphaFoldDB" id="A0A439CZY8"/>
<dbReference type="Pfam" id="PF00732">
    <property type="entry name" value="GMC_oxred_N"/>
    <property type="match status" value="1"/>
</dbReference>
<comment type="similarity">
    <text evidence="1 4">Belongs to the GMC oxidoreductase family.</text>
</comment>
<name>A0A439CZY8_9PEZI</name>
<dbReference type="InterPro" id="IPR007867">
    <property type="entry name" value="GMC_OxRtase_C"/>
</dbReference>
<keyword evidence="8" id="KW-1185">Reference proteome</keyword>
<dbReference type="InterPro" id="IPR036188">
    <property type="entry name" value="FAD/NAD-bd_sf"/>
</dbReference>
<dbReference type="Pfam" id="PF05199">
    <property type="entry name" value="GMC_oxred_C"/>
    <property type="match status" value="1"/>
</dbReference>
<dbReference type="STRING" id="363999.A0A439CZY8"/>
<evidence type="ECO:0000313" key="8">
    <source>
        <dbReference type="Proteomes" id="UP000286045"/>
    </source>
</evidence>
<dbReference type="PROSITE" id="PS00624">
    <property type="entry name" value="GMC_OXRED_2"/>
    <property type="match status" value="1"/>
</dbReference>
<dbReference type="PROSITE" id="PS00623">
    <property type="entry name" value="GMC_OXRED_1"/>
    <property type="match status" value="1"/>
</dbReference>
<evidence type="ECO:0000313" key="7">
    <source>
        <dbReference type="EMBL" id="RWA07765.1"/>
    </source>
</evidence>
<protein>
    <recommendedName>
        <fullName evidence="5 6">Glucose-methanol-choline oxidoreductase N-terminal domain-containing protein</fullName>
    </recommendedName>
</protein>
<evidence type="ECO:0000259" key="6">
    <source>
        <dbReference type="PROSITE" id="PS00624"/>
    </source>
</evidence>
<sequence length="550" mass="58864">MAATSGWDYIIVGGGLAGSVLASRLLQHSPSPRILVLEAGPDVSHRDDILYFESFNFVGGEFDWNYKSVPQKGYDGRQIALASGRALGGGSVVNGCAWMRGARADYDDWAAAVGDARWSYEGQLPYFKKTEAWYKDKNAENHGQDGALHIESPMSTGRHYPLADAVEQSWHALGVETIPEHDMNGGRNIGLGELNENRHKGARQIASMVYSLKGATVLTNTLVESILVDDAAGSPVAKGVRLANGEEYHGAQVILSAGAYRTPQLLLLSGIGPRDVLEQHGIKPKIELPGVGQNFNDHALLFLNWRLKDPSKGDALGSSHPHWTEPQFTTGMPASFVVSTIIPSDGLEAAIAEDGHADRDAYLLGSMHAMMENIVLYFGVPPQGPDGAHIATALMGMKPTSRGSVSISSINPADPPILDPNYFSTAVDRHVWRVSLRAIAALMTGDSTPLGRDIVLSEAPPGQSAPLTVDASDEYLDEIVKMRAVSMFHGSGSCAMGSVVETDLRVKGVRNLRIVDASVFPVSIGGHIQAATYALAEQAADIIISEGKLR</sequence>
<dbReference type="Gene3D" id="3.50.50.60">
    <property type="entry name" value="FAD/NAD(P)-binding domain"/>
    <property type="match status" value="1"/>
</dbReference>
<reference evidence="7 8" key="1">
    <citation type="submission" date="2018-12" db="EMBL/GenBank/DDBJ databases">
        <title>Draft genome sequence of Xylaria grammica IHI A82.</title>
        <authorList>
            <person name="Buettner E."/>
            <person name="Kellner H."/>
        </authorList>
    </citation>
    <scope>NUCLEOTIDE SEQUENCE [LARGE SCALE GENOMIC DNA]</scope>
    <source>
        <strain evidence="7 8">IHI A82</strain>
    </source>
</reference>
<gene>
    <name evidence="7" type="ORF">EKO27_g7333</name>
</gene>
<dbReference type="GO" id="GO:0050660">
    <property type="term" value="F:flavin adenine dinucleotide binding"/>
    <property type="evidence" value="ECO:0007669"/>
    <property type="project" value="InterPro"/>
</dbReference>
<dbReference type="PANTHER" id="PTHR11552">
    <property type="entry name" value="GLUCOSE-METHANOL-CHOLINE GMC OXIDOREDUCTASE"/>
    <property type="match status" value="1"/>
</dbReference>
<dbReference type="SUPFAM" id="SSF51905">
    <property type="entry name" value="FAD/NAD(P)-binding domain"/>
    <property type="match status" value="1"/>
</dbReference>
<accession>A0A439CZY8</accession>
<dbReference type="InterPro" id="IPR012132">
    <property type="entry name" value="GMC_OxRdtase"/>
</dbReference>
<dbReference type="PIRSF" id="PIRSF000137">
    <property type="entry name" value="Alcohol_oxidase"/>
    <property type="match status" value="1"/>
</dbReference>
<evidence type="ECO:0000256" key="2">
    <source>
        <dbReference type="PIRSR" id="PIRSR000137-1"/>
    </source>
</evidence>